<protein>
    <submittedName>
        <fullName evidence="1">Uncharacterized protein</fullName>
    </submittedName>
</protein>
<evidence type="ECO:0000313" key="2">
    <source>
        <dbReference type="Proteomes" id="UP000288805"/>
    </source>
</evidence>
<organism evidence="1 2">
    <name type="scientific">Vitis vinifera</name>
    <name type="common">Grape</name>
    <dbReference type="NCBI Taxonomy" id="29760"/>
    <lineage>
        <taxon>Eukaryota</taxon>
        <taxon>Viridiplantae</taxon>
        <taxon>Streptophyta</taxon>
        <taxon>Embryophyta</taxon>
        <taxon>Tracheophyta</taxon>
        <taxon>Spermatophyta</taxon>
        <taxon>Magnoliopsida</taxon>
        <taxon>eudicotyledons</taxon>
        <taxon>Gunneridae</taxon>
        <taxon>Pentapetalae</taxon>
        <taxon>rosids</taxon>
        <taxon>Vitales</taxon>
        <taxon>Vitaceae</taxon>
        <taxon>Viteae</taxon>
        <taxon>Vitis</taxon>
    </lineage>
</organism>
<reference evidence="1 2" key="1">
    <citation type="journal article" date="2018" name="PLoS Genet.">
        <title>Population sequencing reveals clonal diversity and ancestral inbreeding in the grapevine cultivar Chardonnay.</title>
        <authorList>
            <person name="Roach M.J."/>
            <person name="Johnson D.L."/>
            <person name="Bohlmann J."/>
            <person name="van Vuuren H.J."/>
            <person name="Jones S.J."/>
            <person name="Pretorius I.S."/>
            <person name="Schmidt S.A."/>
            <person name="Borneman A.R."/>
        </authorList>
    </citation>
    <scope>NUCLEOTIDE SEQUENCE [LARGE SCALE GENOMIC DNA]</scope>
    <source>
        <strain evidence="2">cv. Chardonnay</strain>
        <tissue evidence="1">Leaf</tissue>
    </source>
</reference>
<evidence type="ECO:0000313" key="1">
    <source>
        <dbReference type="EMBL" id="RVW20114.1"/>
    </source>
</evidence>
<accession>A0A438CA44</accession>
<dbReference type="Proteomes" id="UP000288805">
    <property type="component" value="Unassembled WGS sequence"/>
</dbReference>
<proteinExistence type="predicted"/>
<dbReference type="AlphaFoldDB" id="A0A438CA44"/>
<sequence>MVRRRLLFQEIFSTNNTSIGDIPTVGAFTSIDVVSHVGSALGVPLSVICVGDAAVGGTNAAVA</sequence>
<gene>
    <name evidence="1" type="ORF">CK203_115706</name>
</gene>
<comment type="caution">
    <text evidence="1">The sequence shown here is derived from an EMBL/GenBank/DDBJ whole genome shotgun (WGS) entry which is preliminary data.</text>
</comment>
<dbReference type="EMBL" id="QGNW01002397">
    <property type="protein sequence ID" value="RVW20114.1"/>
    <property type="molecule type" value="Genomic_DNA"/>
</dbReference>
<name>A0A438CA44_VITVI</name>